<evidence type="ECO:0000313" key="2">
    <source>
        <dbReference type="EMBL" id="MBC1180248.1"/>
    </source>
</evidence>
<organism evidence="2">
    <name type="scientific">Lutzomyia longipalpis</name>
    <name type="common">Sand fly</name>
    <dbReference type="NCBI Taxonomy" id="7200"/>
    <lineage>
        <taxon>Eukaryota</taxon>
        <taxon>Metazoa</taxon>
        <taxon>Ecdysozoa</taxon>
        <taxon>Arthropoda</taxon>
        <taxon>Hexapoda</taxon>
        <taxon>Insecta</taxon>
        <taxon>Pterygota</taxon>
        <taxon>Neoptera</taxon>
        <taxon>Endopterygota</taxon>
        <taxon>Diptera</taxon>
        <taxon>Nematocera</taxon>
        <taxon>Psychodoidea</taxon>
        <taxon>Psychodidae</taxon>
        <taxon>Lutzomyia</taxon>
        <taxon>Lutzomyia</taxon>
    </lineage>
</organism>
<reference evidence="2" key="1">
    <citation type="journal article" date="2020" name="BMC">
        <title>Leishmania infection induces a limited differential gene expression in the sand fly midgut.</title>
        <authorList>
            <person name="Coutinho-Abreu I.V."/>
            <person name="Serafim T.D."/>
            <person name="Meneses C."/>
            <person name="Kamhawi S."/>
            <person name="Oliveira F."/>
            <person name="Valenzuela J.G."/>
        </authorList>
    </citation>
    <scope>NUCLEOTIDE SEQUENCE</scope>
    <source>
        <strain evidence="2">Jacobina</strain>
        <tissue evidence="2">Midgut</tissue>
    </source>
</reference>
<feature type="compositionally biased region" description="Low complexity" evidence="1">
    <location>
        <begin position="219"/>
        <end position="235"/>
    </location>
</feature>
<feature type="compositionally biased region" description="Low complexity" evidence="1">
    <location>
        <begin position="91"/>
        <end position="100"/>
    </location>
</feature>
<dbReference type="EMBL" id="GITU01011545">
    <property type="protein sequence ID" value="MBC1180248.1"/>
    <property type="molecule type" value="Transcribed_RNA"/>
</dbReference>
<accession>A0A7G3B7J5</accession>
<protein>
    <submittedName>
        <fullName evidence="2">Uncharacterized protein</fullName>
    </submittedName>
</protein>
<feature type="region of interest" description="Disordered" evidence="1">
    <location>
        <begin position="91"/>
        <end position="126"/>
    </location>
</feature>
<evidence type="ECO:0000256" key="1">
    <source>
        <dbReference type="SAM" id="MobiDB-lite"/>
    </source>
</evidence>
<sequence length="336" mass="35588">MADFSALFAPVLGAGSSGKKGGGSSNSMPTNDMLGTLLQAGKMNDINSLLFPASNGSGKMANMSNLSNYFSTPLGAGKSDAMSLYPNISATATTSTATSSRRQKQEQRQQEQRQQEQRQQEQRQQEQELAALYQHMKYPGLPDPLSKSTLAANNMYMSPSAALLKMQQEALSAMMMKPPKSTSTSSSTSSTATSRTPDILSIPPSMSPIPERLLTATPSKSSASSSSSRGNSPHMSPNPTKYNFSAVDLAISAVPSSTGAPMRTPTSSPLMATDLSAKKLYNPSNSYGTAPVKKRMEFSSIADLVAPPPTKMQKMDEQGLSDADDSGILNLSSNCK</sequence>
<feature type="region of interest" description="Disordered" evidence="1">
    <location>
        <begin position="176"/>
        <end position="241"/>
    </location>
</feature>
<dbReference type="VEuPathDB" id="VectorBase:LLONM1_008811"/>
<proteinExistence type="predicted"/>
<feature type="region of interest" description="Disordered" evidence="1">
    <location>
        <begin position="305"/>
        <end position="336"/>
    </location>
</feature>
<name>A0A7G3B7J5_LUTLO</name>
<feature type="compositionally biased region" description="Low complexity" evidence="1">
    <location>
        <begin position="181"/>
        <end position="210"/>
    </location>
</feature>
<feature type="compositionally biased region" description="Basic and acidic residues" evidence="1">
    <location>
        <begin position="103"/>
        <end position="126"/>
    </location>
</feature>
<dbReference type="AlphaFoldDB" id="A0A7G3B7J5"/>